<proteinExistence type="predicted"/>
<dbReference type="EMBL" id="BFAD01000004">
    <property type="protein sequence ID" value="GBE81733.1"/>
    <property type="molecule type" value="Genomic_DNA"/>
</dbReference>
<evidence type="ECO:0000256" key="1">
    <source>
        <dbReference type="SAM" id="MobiDB-lite"/>
    </source>
</evidence>
<sequence length="78" mass="8518">MTDIIGQQPPYDSEKDSSGSLEKPFDHVGDTAKLKNVEESENWLGNDEASDNEYRVENACDVAVKSSDNGGGEPPEHH</sequence>
<protein>
    <submittedName>
        <fullName evidence="2">Uncharacterized protein</fullName>
    </submittedName>
</protein>
<name>A0A401GHY1_9APHY</name>
<reference evidence="2 3" key="1">
    <citation type="journal article" date="2018" name="Sci. Rep.">
        <title>Genome sequence of the cauliflower mushroom Sparassis crispa (Hanabiratake) and its association with beneficial usage.</title>
        <authorList>
            <person name="Kiyama R."/>
            <person name="Furutani Y."/>
            <person name="Kawaguchi K."/>
            <person name="Nakanishi T."/>
        </authorList>
    </citation>
    <scope>NUCLEOTIDE SEQUENCE [LARGE SCALE GENOMIC DNA]</scope>
</reference>
<dbReference type="RefSeq" id="XP_027612646.1">
    <property type="nucleotide sequence ID" value="XM_027756845.1"/>
</dbReference>
<feature type="compositionally biased region" description="Basic and acidic residues" evidence="1">
    <location>
        <begin position="12"/>
        <end position="32"/>
    </location>
</feature>
<organism evidence="2 3">
    <name type="scientific">Sparassis crispa</name>
    <dbReference type="NCBI Taxonomy" id="139825"/>
    <lineage>
        <taxon>Eukaryota</taxon>
        <taxon>Fungi</taxon>
        <taxon>Dikarya</taxon>
        <taxon>Basidiomycota</taxon>
        <taxon>Agaricomycotina</taxon>
        <taxon>Agaricomycetes</taxon>
        <taxon>Polyporales</taxon>
        <taxon>Sparassidaceae</taxon>
        <taxon>Sparassis</taxon>
    </lineage>
</organism>
<evidence type="ECO:0000313" key="2">
    <source>
        <dbReference type="EMBL" id="GBE81733.1"/>
    </source>
</evidence>
<dbReference type="Proteomes" id="UP000287166">
    <property type="component" value="Unassembled WGS sequence"/>
</dbReference>
<dbReference type="GeneID" id="38778650"/>
<gene>
    <name evidence="2" type="ORF">SCP_0401040</name>
</gene>
<dbReference type="InParanoid" id="A0A401GHY1"/>
<feature type="region of interest" description="Disordered" evidence="1">
    <location>
        <begin position="1"/>
        <end position="32"/>
    </location>
</feature>
<keyword evidence="3" id="KW-1185">Reference proteome</keyword>
<comment type="caution">
    <text evidence="2">The sequence shown here is derived from an EMBL/GenBank/DDBJ whole genome shotgun (WGS) entry which is preliminary data.</text>
</comment>
<accession>A0A401GHY1</accession>
<dbReference type="AlphaFoldDB" id="A0A401GHY1"/>
<evidence type="ECO:0000313" key="3">
    <source>
        <dbReference type="Proteomes" id="UP000287166"/>
    </source>
</evidence>